<dbReference type="InParanoid" id="A0A369J500"/>
<feature type="compositionally biased region" description="Low complexity" evidence="1">
    <location>
        <begin position="168"/>
        <end position="178"/>
    </location>
</feature>
<accession>A0A369J500</accession>
<evidence type="ECO:0000256" key="2">
    <source>
        <dbReference type="SAM" id="Phobius"/>
    </source>
</evidence>
<comment type="caution">
    <text evidence="3">The sequence shown here is derived from an EMBL/GenBank/DDBJ whole genome shotgun (WGS) entry which is preliminary data.</text>
</comment>
<keyword evidence="4" id="KW-1185">Reference proteome</keyword>
<evidence type="ECO:0000313" key="3">
    <source>
        <dbReference type="EMBL" id="RDB14773.1"/>
    </source>
</evidence>
<gene>
    <name evidence="3" type="ORF">Hypma_016528</name>
</gene>
<feature type="compositionally biased region" description="Low complexity" evidence="1">
    <location>
        <begin position="28"/>
        <end position="65"/>
    </location>
</feature>
<feature type="compositionally biased region" description="Gly residues" evidence="1">
    <location>
        <begin position="156"/>
        <end position="167"/>
    </location>
</feature>
<feature type="compositionally biased region" description="Pro residues" evidence="1">
    <location>
        <begin position="66"/>
        <end position="78"/>
    </location>
</feature>
<feature type="region of interest" description="Disordered" evidence="1">
    <location>
        <begin position="344"/>
        <end position="368"/>
    </location>
</feature>
<evidence type="ECO:0008006" key="5">
    <source>
        <dbReference type="Google" id="ProtNLM"/>
    </source>
</evidence>
<feature type="compositionally biased region" description="Low complexity" evidence="1">
    <location>
        <begin position="213"/>
        <end position="252"/>
    </location>
</feature>
<keyword evidence="2" id="KW-1133">Transmembrane helix</keyword>
<feature type="region of interest" description="Disordered" evidence="1">
    <location>
        <begin position="459"/>
        <end position="520"/>
    </location>
</feature>
<feature type="compositionally biased region" description="Low complexity" evidence="1">
    <location>
        <begin position="188"/>
        <end position="205"/>
    </location>
</feature>
<feature type="compositionally biased region" description="Gly residues" evidence="1">
    <location>
        <begin position="86"/>
        <end position="148"/>
    </location>
</feature>
<name>A0A369J500_HYPMA</name>
<dbReference type="AlphaFoldDB" id="A0A369J500"/>
<keyword evidence="2" id="KW-0812">Transmembrane</keyword>
<feature type="compositionally biased region" description="Polar residues" evidence="1">
    <location>
        <begin position="489"/>
        <end position="516"/>
    </location>
</feature>
<dbReference type="EMBL" id="LUEZ02000096">
    <property type="protein sequence ID" value="RDB14773.1"/>
    <property type="molecule type" value="Genomic_DNA"/>
</dbReference>
<reference evidence="3" key="1">
    <citation type="submission" date="2018-04" db="EMBL/GenBank/DDBJ databases">
        <title>Whole genome sequencing of Hypsizygus marmoreus.</title>
        <authorList>
            <person name="Choi I.-G."/>
            <person name="Min B."/>
            <person name="Kim J.-G."/>
            <person name="Kim S."/>
            <person name="Oh Y.-L."/>
            <person name="Kong W.-S."/>
            <person name="Park H."/>
            <person name="Jeong J."/>
            <person name="Song E.-S."/>
        </authorList>
    </citation>
    <scope>NUCLEOTIDE SEQUENCE [LARGE SCALE GENOMIC DNA]</scope>
    <source>
        <strain evidence="3">51987-8</strain>
    </source>
</reference>
<organism evidence="3 4">
    <name type="scientific">Hypsizygus marmoreus</name>
    <name type="common">White beech mushroom</name>
    <name type="synonym">Agaricus marmoreus</name>
    <dbReference type="NCBI Taxonomy" id="39966"/>
    <lineage>
        <taxon>Eukaryota</taxon>
        <taxon>Fungi</taxon>
        <taxon>Dikarya</taxon>
        <taxon>Basidiomycota</taxon>
        <taxon>Agaricomycotina</taxon>
        <taxon>Agaricomycetes</taxon>
        <taxon>Agaricomycetidae</taxon>
        <taxon>Agaricales</taxon>
        <taxon>Tricholomatineae</taxon>
        <taxon>Lyophyllaceae</taxon>
        <taxon>Hypsizygus</taxon>
    </lineage>
</organism>
<dbReference type="OrthoDB" id="5340910at2759"/>
<sequence length="638" mass="63895">MHVARQPSDHARIRRGGAKNFLQERDPSLINLPIPLPSIPILSPLLDPLIGGNNRPSSTAAAAPTPNTPAPAPVPSPTTTPSTGNSGNGSGSENGGSGDGNGNGNGNGGNNGDGSSGGDSGGSGGDSGGSGGDSGGSGGDSGGSGGDSGESSGDSDGSGGNSGGSDGGSSNSGSDSGAGSDGSGSGSGNPSNTDSSAPETTSGSGNSDGSGGSESLDNSSSGGSNSSNNISSDNNGDSQNDNDGPVANAVGGSTAGGSGVKTALATGTRGGVPNPSGSSDPNSPDGLGGSGSGGTKSGGGGGISTGAIAAIAVVVALIVLGIIVFLLRKRSISRRSERRNRWWGRSVGNNSTGYVDRNSAQDSQGSRASVASSFATTFDHGRTSHLNVEVDIPPMPPMAELRNDGTATLMHNQSPVNESPVLISFDNSHLPVAYRTSINSIQSNTSDRYSQYLVVANSNLDSPEGRTPMSVRPFSPSESFAFPQPPTPRHQSGDWSSSRPASSITLTNSTRSSGQTIPPVPDIPANPFADPMSPHVADLAEVETIKRPYIPSRPDELRVSIADSVKVLQLFDDGWAVVEKIPSFDEILSKADQTKPTRGLIPIDCFRGAAQDLTSFFTERRVSIPYAESTYGVSVTAL</sequence>
<feature type="compositionally biased region" description="Gly residues" evidence="1">
    <location>
        <begin position="286"/>
        <end position="298"/>
    </location>
</feature>
<evidence type="ECO:0000256" key="1">
    <source>
        <dbReference type="SAM" id="MobiDB-lite"/>
    </source>
</evidence>
<dbReference type="Proteomes" id="UP000076154">
    <property type="component" value="Unassembled WGS sequence"/>
</dbReference>
<feature type="region of interest" description="Disordered" evidence="1">
    <location>
        <begin position="1"/>
        <end position="298"/>
    </location>
</feature>
<keyword evidence="2" id="KW-0472">Membrane</keyword>
<evidence type="ECO:0000313" key="4">
    <source>
        <dbReference type="Proteomes" id="UP000076154"/>
    </source>
</evidence>
<protein>
    <recommendedName>
        <fullName evidence="5">SH3 domain-containing protein</fullName>
    </recommendedName>
</protein>
<dbReference type="STRING" id="39966.A0A369J500"/>
<proteinExistence type="predicted"/>
<feature type="compositionally biased region" description="Polar residues" evidence="1">
    <location>
        <begin position="347"/>
        <end position="368"/>
    </location>
</feature>
<feature type="compositionally biased region" description="Low complexity" evidence="1">
    <location>
        <begin position="271"/>
        <end position="285"/>
    </location>
</feature>
<dbReference type="InterPro" id="IPR036028">
    <property type="entry name" value="SH3-like_dom_sf"/>
</dbReference>
<dbReference type="SUPFAM" id="SSF50044">
    <property type="entry name" value="SH3-domain"/>
    <property type="match status" value="1"/>
</dbReference>
<feature type="transmembrane region" description="Helical" evidence="2">
    <location>
        <begin position="306"/>
        <end position="327"/>
    </location>
</feature>